<dbReference type="GO" id="GO:0008641">
    <property type="term" value="F:ubiquitin-like modifier activating enzyme activity"/>
    <property type="evidence" value="ECO:0007669"/>
    <property type="project" value="InterPro"/>
</dbReference>
<dbReference type="eggNOG" id="COG0476">
    <property type="taxonomic scope" value="Bacteria"/>
</dbReference>
<name>I4AQL4_BERLS</name>
<evidence type="ECO:0000259" key="1">
    <source>
        <dbReference type="Pfam" id="PF00899"/>
    </source>
</evidence>
<dbReference type="STRING" id="880071.Fleli_3947"/>
<keyword evidence="3" id="KW-1185">Reference proteome</keyword>
<dbReference type="PANTHER" id="PTHR10953:SF102">
    <property type="entry name" value="ADENYLYLTRANSFERASE AND SULFURTRANSFERASE MOCS3"/>
    <property type="match status" value="1"/>
</dbReference>
<organism evidence="2 3">
    <name type="scientific">Bernardetia litoralis (strain ATCC 23117 / DSM 6794 / NBRC 15988 / NCIMB 1366 / Fx l1 / Sio-4)</name>
    <name type="common">Flexibacter litoralis</name>
    <dbReference type="NCBI Taxonomy" id="880071"/>
    <lineage>
        <taxon>Bacteria</taxon>
        <taxon>Pseudomonadati</taxon>
        <taxon>Bacteroidota</taxon>
        <taxon>Cytophagia</taxon>
        <taxon>Cytophagales</taxon>
        <taxon>Bernardetiaceae</taxon>
        <taxon>Bernardetia</taxon>
    </lineage>
</organism>
<dbReference type="Proteomes" id="UP000006054">
    <property type="component" value="Chromosome"/>
</dbReference>
<dbReference type="GO" id="GO:0016779">
    <property type="term" value="F:nucleotidyltransferase activity"/>
    <property type="evidence" value="ECO:0007669"/>
    <property type="project" value="TreeGrafter"/>
</dbReference>
<dbReference type="SUPFAM" id="SSF69572">
    <property type="entry name" value="Activating enzymes of the ubiquitin-like proteins"/>
    <property type="match status" value="1"/>
</dbReference>
<proteinExistence type="predicted"/>
<feature type="domain" description="THIF-type NAD/FAD binding fold" evidence="1">
    <location>
        <begin position="27"/>
        <end position="261"/>
    </location>
</feature>
<dbReference type="PANTHER" id="PTHR10953">
    <property type="entry name" value="UBIQUITIN-ACTIVATING ENZYME E1"/>
    <property type="match status" value="1"/>
</dbReference>
<evidence type="ECO:0000313" key="3">
    <source>
        <dbReference type="Proteomes" id="UP000006054"/>
    </source>
</evidence>
<protein>
    <submittedName>
        <fullName evidence="2">Dinucleotide-utilizing enzyme possibly involved in molybdopterin or thiamin biosynthesis</fullName>
    </submittedName>
</protein>
<dbReference type="HOGENOM" id="CLU_059535_0_0_10"/>
<dbReference type="KEGG" id="fli:Fleli_3947"/>
<dbReference type="GO" id="GO:0004792">
    <property type="term" value="F:thiosulfate-cyanide sulfurtransferase activity"/>
    <property type="evidence" value="ECO:0007669"/>
    <property type="project" value="TreeGrafter"/>
</dbReference>
<dbReference type="AlphaFoldDB" id="I4AQL4"/>
<dbReference type="Pfam" id="PF00899">
    <property type="entry name" value="ThiF"/>
    <property type="match status" value="1"/>
</dbReference>
<dbReference type="InterPro" id="IPR000594">
    <property type="entry name" value="ThiF_NAD_FAD-bd"/>
</dbReference>
<dbReference type="OrthoDB" id="9804286at2"/>
<dbReference type="GO" id="GO:0032446">
    <property type="term" value="P:protein modification by small protein conjugation"/>
    <property type="evidence" value="ECO:0007669"/>
    <property type="project" value="TreeGrafter"/>
</dbReference>
<dbReference type="RefSeq" id="WP_014799672.1">
    <property type="nucleotide sequence ID" value="NC_018018.1"/>
</dbReference>
<reference evidence="3" key="1">
    <citation type="submission" date="2012-06" db="EMBL/GenBank/DDBJ databases">
        <title>The complete genome of Flexibacter litoralis DSM 6794.</title>
        <authorList>
            <person name="Lucas S."/>
            <person name="Copeland A."/>
            <person name="Lapidus A."/>
            <person name="Glavina del Rio T."/>
            <person name="Dalin E."/>
            <person name="Tice H."/>
            <person name="Bruce D."/>
            <person name="Goodwin L."/>
            <person name="Pitluck S."/>
            <person name="Peters L."/>
            <person name="Ovchinnikova G."/>
            <person name="Lu M."/>
            <person name="Kyrpides N."/>
            <person name="Mavromatis K."/>
            <person name="Ivanova N."/>
            <person name="Brettin T."/>
            <person name="Detter J.C."/>
            <person name="Han C."/>
            <person name="Larimer F."/>
            <person name="Land M."/>
            <person name="Hauser L."/>
            <person name="Markowitz V."/>
            <person name="Cheng J.-F."/>
            <person name="Hugenholtz P."/>
            <person name="Woyke T."/>
            <person name="Wu D."/>
            <person name="Spring S."/>
            <person name="Lang E."/>
            <person name="Kopitz M."/>
            <person name="Brambilla E."/>
            <person name="Klenk H.-P."/>
            <person name="Eisen J.A."/>
        </authorList>
    </citation>
    <scope>NUCLEOTIDE SEQUENCE [LARGE SCALE GENOMIC DNA]</scope>
    <source>
        <strain evidence="3">ATCC 23117 / DSM 6794 / NBRC 15988 / NCIMB 1366 / Sio-4</strain>
    </source>
</reference>
<gene>
    <name evidence="2" type="ordered locus">Fleli_3947</name>
</gene>
<accession>I4AQL4</accession>
<sequence>MAKFEVTNISSTEDSFFDRQERIDWWEQDKLKNATVLVVGAGAIGNETLKNLALLGVGNILITDFDDISKSNLSRTVLFRKGDQGKRKAQTAAERIKDMALSDDFKVNYFEGDVVWELGTGVYRHVDIVLGCLDNIETRIAVNKQCYLAGTPWIDAGIYELGLRINFYKPPHAPCYQCSLSPNQWQAARERYSCDDFKKQVTSEGKIPTVQIASALVGALQVQEAVKFLCGQEVPIGKQIYYQGKTNDFDVFDMPDNPDCWAHQASYDEIISLNLDTDILLKDFLKEVSKAENSGEGATLDFRGDRTFVKTMSCRDCQKEIEFYRPSFRIFDYESHCEECRSEGENNTENQTPAPKQTIGQFNLEKLKVNDERLLNFTLKELGIPILHVVAVQDTEGKYKYYELTGDKKKLF</sequence>
<dbReference type="InterPro" id="IPR045886">
    <property type="entry name" value="ThiF/MoeB/HesA"/>
</dbReference>
<evidence type="ECO:0000313" key="2">
    <source>
        <dbReference type="EMBL" id="AFM06249.1"/>
    </source>
</evidence>
<dbReference type="PATRIC" id="fig|880071.3.peg.3947"/>
<dbReference type="EMBL" id="CP003345">
    <property type="protein sequence ID" value="AFM06249.1"/>
    <property type="molecule type" value="Genomic_DNA"/>
</dbReference>
<dbReference type="GO" id="GO:0005737">
    <property type="term" value="C:cytoplasm"/>
    <property type="evidence" value="ECO:0007669"/>
    <property type="project" value="TreeGrafter"/>
</dbReference>
<dbReference type="InterPro" id="IPR035985">
    <property type="entry name" value="Ubiquitin-activating_enz"/>
</dbReference>
<dbReference type="Gene3D" id="3.40.50.720">
    <property type="entry name" value="NAD(P)-binding Rossmann-like Domain"/>
    <property type="match status" value="1"/>
</dbReference>